<evidence type="ECO:0000256" key="1">
    <source>
        <dbReference type="SAM" id="MobiDB-lite"/>
    </source>
</evidence>
<comment type="caution">
    <text evidence="2">The sequence shown here is derived from an EMBL/GenBank/DDBJ whole genome shotgun (WGS) entry which is preliminary data.</text>
</comment>
<reference evidence="2" key="1">
    <citation type="submission" date="2020-10" db="EMBL/GenBank/DDBJ databases">
        <title>Chromosome-scale genome assembly of the Allis shad, Alosa alosa.</title>
        <authorList>
            <person name="Margot Z."/>
            <person name="Christophe K."/>
            <person name="Cabau C."/>
            <person name="Louis A."/>
            <person name="Berthelot C."/>
            <person name="Parey E."/>
            <person name="Roest Crollius H."/>
            <person name="Montfort J."/>
            <person name="Robinson-Rechavi M."/>
            <person name="Bucao C."/>
            <person name="Bouchez O."/>
            <person name="Gislard M."/>
            <person name="Lluch J."/>
            <person name="Milhes M."/>
            <person name="Lampietro C."/>
            <person name="Lopez Roques C."/>
            <person name="Donnadieu C."/>
            <person name="Braasch I."/>
            <person name="Desvignes T."/>
            <person name="Postlethwait J."/>
            <person name="Bobe J."/>
            <person name="Guiguen Y."/>
        </authorList>
    </citation>
    <scope>NUCLEOTIDE SEQUENCE</scope>
    <source>
        <strain evidence="2">M-15738</strain>
        <tissue evidence="2">Blood</tissue>
    </source>
</reference>
<accession>A0AAV6FCH6</accession>
<feature type="compositionally biased region" description="Basic and acidic residues" evidence="1">
    <location>
        <begin position="1"/>
        <end position="14"/>
    </location>
</feature>
<sequence length="79" mass="8980">MSSEPSKKRTRDYSTETEPESPTACATSTSIEVRFGCSNRRHYRLHLVLLPFPETLPQLVVRPQRSVCMCVYVCVCVCV</sequence>
<protein>
    <submittedName>
        <fullName evidence="2">Uncharacterized protein</fullName>
    </submittedName>
</protein>
<dbReference type="EMBL" id="JADWDJ010000602">
    <property type="protein sequence ID" value="KAG5260493.1"/>
    <property type="molecule type" value="Genomic_DNA"/>
</dbReference>
<keyword evidence="3" id="KW-1185">Reference proteome</keyword>
<feature type="region of interest" description="Disordered" evidence="1">
    <location>
        <begin position="1"/>
        <end position="25"/>
    </location>
</feature>
<proteinExistence type="predicted"/>
<gene>
    <name evidence="2" type="ORF">AALO_G00309590</name>
</gene>
<dbReference type="Proteomes" id="UP000823561">
    <property type="component" value="Unassembled WGS sequence"/>
</dbReference>
<evidence type="ECO:0000313" key="2">
    <source>
        <dbReference type="EMBL" id="KAG5260493.1"/>
    </source>
</evidence>
<evidence type="ECO:0000313" key="3">
    <source>
        <dbReference type="Proteomes" id="UP000823561"/>
    </source>
</evidence>
<name>A0AAV6FCH6_9TELE</name>
<dbReference type="AlphaFoldDB" id="A0AAV6FCH6"/>
<organism evidence="2 3">
    <name type="scientific">Alosa alosa</name>
    <name type="common">allis shad</name>
    <dbReference type="NCBI Taxonomy" id="278164"/>
    <lineage>
        <taxon>Eukaryota</taxon>
        <taxon>Metazoa</taxon>
        <taxon>Chordata</taxon>
        <taxon>Craniata</taxon>
        <taxon>Vertebrata</taxon>
        <taxon>Euteleostomi</taxon>
        <taxon>Actinopterygii</taxon>
        <taxon>Neopterygii</taxon>
        <taxon>Teleostei</taxon>
        <taxon>Clupei</taxon>
        <taxon>Clupeiformes</taxon>
        <taxon>Clupeoidei</taxon>
        <taxon>Clupeidae</taxon>
        <taxon>Alosa</taxon>
    </lineage>
</organism>